<proteinExistence type="predicted"/>
<sequence length="117" mass="13118">MNKHSRICNGVNSSETHFITSTGNNSLQLTNSSPSSPLISSSSSSSNNKTLESHKKLTNWLAVLSFSYPYESDNENFHTVNEDNFDDISHNLTVFEQMESDQDEYDDNNDYEPGGDD</sequence>
<organism evidence="2 3">
    <name type="scientific">Rotaria sordida</name>
    <dbReference type="NCBI Taxonomy" id="392033"/>
    <lineage>
        <taxon>Eukaryota</taxon>
        <taxon>Metazoa</taxon>
        <taxon>Spiralia</taxon>
        <taxon>Gnathifera</taxon>
        <taxon>Rotifera</taxon>
        <taxon>Eurotatoria</taxon>
        <taxon>Bdelloidea</taxon>
        <taxon>Philodinida</taxon>
        <taxon>Philodinidae</taxon>
        <taxon>Rotaria</taxon>
    </lineage>
</organism>
<evidence type="ECO:0000256" key="1">
    <source>
        <dbReference type="SAM" id="MobiDB-lite"/>
    </source>
</evidence>
<feature type="region of interest" description="Disordered" evidence="1">
    <location>
        <begin position="96"/>
        <end position="117"/>
    </location>
</feature>
<gene>
    <name evidence="2" type="ORF">RFH988_LOCUS37648</name>
</gene>
<dbReference type="AlphaFoldDB" id="A0A815R845"/>
<accession>A0A815R845</accession>
<feature type="compositionally biased region" description="Polar residues" evidence="1">
    <location>
        <begin position="18"/>
        <end position="31"/>
    </location>
</feature>
<evidence type="ECO:0000313" key="2">
    <source>
        <dbReference type="EMBL" id="CAF1473452.1"/>
    </source>
</evidence>
<reference evidence="2" key="1">
    <citation type="submission" date="2021-02" db="EMBL/GenBank/DDBJ databases">
        <authorList>
            <person name="Nowell W R."/>
        </authorList>
    </citation>
    <scope>NUCLEOTIDE SEQUENCE</scope>
</reference>
<protein>
    <submittedName>
        <fullName evidence="2">Uncharacterized protein</fullName>
    </submittedName>
</protein>
<dbReference type="EMBL" id="CAJNOO010007759">
    <property type="protein sequence ID" value="CAF1473452.1"/>
    <property type="molecule type" value="Genomic_DNA"/>
</dbReference>
<feature type="compositionally biased region" description="Acidic residues" evidence="1">
    <location>
        <begin position="98"/>
        <end position="117"/>
    </location>
</feature>
<dbReference type="Proteomes" id="UP000663882">
    <property type="component" value="Unassembled WGS sequence"/>
</dbReference>
<feature type="region of interest" description="Disordered" evidence="1">
    <location>
        <begin position="18"/>
        <end position="51"/>
    </location>
</feature>
<name>A0A815R845_9BILA</name>
<feature type="compositionally biased region" description="Low complexity" evidence="1">
    <location>
        <begin position="32"/>
        <end position="46"/>
    </location>
</feature>
<evidence type="ECO:0000313" key="3">
    <source>
        <dbReference type="Proteomes" id="UP000663882"/>
    </source>
</evidence>
<comment type="caution">
    <text evidence="2">The sequence shown here is derived from an EMBL/GenBank/DDBJ whole genome shotgun (WGS) entry which is preliminary data.</text>
</comment>